<feature type="region of interest" description="Disordered" evidence="13">
    <location>
        <begin position="304"/>
        <end position="324"/>
    </location>
</feature>
<organism evidence="15 16">
    <name type="scientific">Arthrobacter horti</name>
    <dbReference type="NCBI Taxonomy" id="3068273"/>
    <lineage>
        <taxon>Bacteria</taxon>
        <taxon>Bacillati</taxon>
        <taxon>Actinomycetota</taxon>
        <taxon>Actinomycetes</taxon>
        <taxon>Micrococcales</taxon>
        <taxon>Micrococcaceae</taxon>
        <taxon>Arthrobacter</taxon>
    </lineage>
</organism>
<proteinExistence type="inferred from homology"/>
<dbReference type="Pfam" id="PF00528">
    <property type="entry name" value="BPD_transp_1"/>
    <property type="match status" value="1"/>
</dbReference>
<evidence type="ECO:0000256" key="9">
    <source>
        <dbReference type="ARBA" id="ARBA00023136"/>
    </source>
</evidence>
<dbReference type="InterPro" id="IPR000515">
    <property type="entry name" value="MetI-like"/>
</dbReference>
<accession>A0ABT9IML2</accession>
<dbReference type="Gene3D" id="1.10.3720.10">
    <property type="entry name" value="MetI-like"/>
    <property type="match status" value="1"/>
</dbReference>
<dbReference type="InterPro" id="IPR050366">
    <property type="entry name" value="BP-dependent_transpt_permease"/>
</dbReference>
<keyword evidence="2 12" id="KW-0813">Transport</keyword>
<feature type="transmembrane region" description="Helical" evidence="12">
    <location>
        <begin position="274"/>
        <end position="293"/>
    </location>
</feature>
<evidence type="ECO:0000256" key="5">
    <source>
        <dbReference type="ARBA" id="ARBA00022692"/>
    </source>
</evidence>
<evidence type="ECO:0000256" key="2">
    <source>
        <dbReference type="ARBA" id="ARBA00022448"/>
    </source>
</evidence>
<dbReference type="PANTHER" id="PTHR43386">
    <property type="entry name" value="OLIGOPEPTIDE TRANSPORT SYSTEM PERMEASE PROTEIN APPC"/>
    <property type="match status" value="1"/>
</dbReference>
<keyword evidence="3" id="KW-1003">Cell membrane</keyword>
<feature type="transmembrane region" description="Helical" evidence="12">
    <location>
        <begin position="103"/>
        <end position="127"/>
    </location>
</feature>
<comment type="similarity">
    <text evidence="10">Belongs to the binding-protein-dependent transport system permease family. OppBC subfamily.</text>
</comment>
<feature type="transmembrane region" description="Helical" evidence="12">
    <location>
        <begin position="167"/>
        <end position="187"/>
    </location>
</feature>
<protein>
    <recommendedName>
        <fullName evidence="11">Oligopeptide transport system permease protein OppC</fullName>
    </recommendedName>
</protein>
<keyword evidence="6" id="KW-0571">Peptide transport</keyword>
<evidence type="ECO:0000313" key="16">
    <source>
        <dbReference type="Proteomes" id="UP001232725"/>
    </source>
</evidence>
<feature type="domain" description="ABC transmembrane type-1" evidence="14">
    <location>
        <begin position="99"/>
        <end position="294"/>
    </location>
</feature>
<evidence type="ECO:0000256" key="12">
    <source>
        <dbReference type="RuleBase" id="RU363032"/>
    </source>
</evidence>
<feature type="transmembrane region" description="Helical" evidence="12">
    <location>
        <begin position="134"/>
        <end position="155"/>
    </location>
</feature>
<dbReference type="EMBL" id="JAVALS010000003">
    <property type="protein sequence ID" value="MDP5226811.1"/>
    <property type="molecule type" value="Genomic_DNA"/>
</dbReference>
<evidence type="ECO:0000259" key="14">
    <source>
        <dbReference type="PROSITE" id="PS50928"/>
    </source>
</evidence>
<evidence type="ECO:0000256" key="10">
    <source>
        <dbReference type="ARBA" id="ARBA00024202"/>
    </source>
</evidence>
<keyword evidence="16" id="KW-1185">Reference proteome</keyword>
<evidence type="ECO:0000256" key="1">
    <source>
        <dbReference type="ARBA" id="ARBA00004429"/>
    </source>
</evidence>
<evidence type="ECO:0000256" key="6">
    <source>
        <dbReference type="ARBA" id="ARBA00022856"/>
    </source>
</evidence>
<evidence type="ECO:0000256" key="11">
    <source>
        <dbReference type="ARBA" id="ARBA00072251"/>
    </source>
</evidence>
<dbReference type="Pfam" id="PF12911">
    <property type="entry name" value="OppC_N"/>
    <property type="match status" value="1"/>
</dbReference>
<dbReference type="Proteomes" id="UP001232725">
    <property type="component" value="Unassembled WGS sequence"/>
</dbReference>
<comment type="caution">
    <text evidence="15">The sequence shown here is derived from an EMBL/GenBank/DDBJ whole genome shotgun (WGS) entry which is preliminary data.</text>
</comment>
<dbReference type="CDD" id="cd06261">
    <property type="entry name" value="TM_PBP2"/>
    <property type="match status" value="1"/>
</dbReference>
<dbReference type="InterPro" id="IPR035906">
    <property type="entry name" value="MetI-like_sf"/>
</dbReference>
<evidence type="ECO:0000256" key="8">
    <source>
        <dbReference type="ARBA" id="ARBA00022989"/>
    </source>
</evidence>
<dbReference type="SUPFAM" id="SSF161098">
    <property type="entry name" value="MetI-like"/>
    <property type="match status" value="1"/>
</dbReference>
<keyword evidence="5 12" id="KW-0812">Transmembrane</keyword>
<dbReference type="RefSeq" id="WP_305995865.1">
    <property type="nucleotide sequence ID" value="NZ_JAVALS010000003.1"/>
</dbReference>
<dbReference type="InterPro" id="IPR025966">
    <property type="entry name" value="OppC_N"/>
</dbReference>
<reference evidence="15 16" key="1">
    <citation type="submission" date="2023-08" db="EMBL/GenBank/DDBJ databases">
        <title>Arthrobacter horti sp. nov., isolated from forest soil.</title>
        <authorList>
            <person name="Park M."/>
        </authorList>
    </citation>
    <scope>NUCLEOTIDE SEQUENCE [LARGE SCALE GENOMIC DNA]</scope>
    <source>
        <strain evidence="15 16">YJM1</strain>
    </source>
</reference>
<evidence type="ECO:0000313" key="15">
    <source>
        <dbReference type="EMBL" id="MDP5226811.1"/>
    </source>
</evidence>
<keyword evidence="7" id="KW-0653">Protein transport</keyword>
<evidence type="ECO:0000256" key="13">
    <source>
        <dbReference type="SAM" id="MobiDB-lite"/>
    </source>
</evidence>
<name>A0ABT9IML2_9MICC</name>
<evidence type="ECO:0000256" key="3">
    <source>
        <dbReference type="ARBA" id="ARBA00022475"/>
    </source>
</evidence>
<keyword evidence="4" id="KW-0997">Cell inner membrane</keyword>
<sequence>MSVVNEVTAEMQAERLEHDGVVISKGRIIFRRFLRNKTAVAGLTLFLFLVVFSVLGQFLTPWTKNDIDPAYIGDAPSAEHFFGTTQAGVDLYILMVEGLRTSIVIGLVVGLGSMLFAAVYGCVMALYGGKVDKVMLFILEALIMMPSLLVVAVVTSGGSVGKASLPSWLTLTIVLLVFNWMGPARLIRSISMSLIERDFVKAARYMGVPTRDIVRKHLIPNIGSLLVLEITRGVTLAILLEVSYSFIGVGIKPPDMSLGILIGQASQQVSSFPWMFWFPLLAMFALTGSMAMMNDGLRDAFDPSSASVGRTRKRKARTAQEKTA</sequence>
<evidence type="ECO:0000256" key="4">
    <source>
        <dbReference type="ARBA" id="ARBA00022519"/>
    </source>
</evidence>
<dbReference type="PANTHER" id="PTHR43386:SF2">
    <property type="entry name" value="OLIGOPEPTIDE TRANSPORT SYSTEM PERMEASE PROTEIN OPPC"/>
    <property type="match status" value="1"/>
</dbReference>
<feature type="transmembrane region" description="Helical" evidence="12">
    <location>
        <begin position="39"/>
        <end position="59"/>
    </location>
</feature>
<evidence type="ECO:0000256" key="7">
    <source>
        <dbReference type="ARBA" id="ARBA00022927"/>
    </source>
</evidence>
<keyword evidence="8 12" id="KW-1133">Transmembrane helix</keyword>
<keyword evidence="9 12" id="KW-0472">Membrane</keyword>
<dbReference type="PROSITE" id="PS50928">
    <property type="entry name" value="ABC_TM1"/>
    <property type="match status" value="1"/>
</dbReference>
<gene>
    <name evidence="15" type="ORF">Q9R02_06570</name>
</gene>
<comment type="subcellular location">
    <subcellularLocation>
        <location evidence="1">Cell inner membrane</location>
        <topology evidence="1">Multi-pass membrane protein</topology>
    </subcellularLocation>
    <subcellularLocation>
        <location evidence="12">Cell membrane</location>
        <topology evidence="12">Multi-pass membrane protein</topology>
    </subcellularLocation>
</comment>